<comment type="caution">
    <text evidence="2">The sequence shown here is derived from an EMBL/GenBank/DDBJ whole genome shotgun (WGS) entry which is preliminary data.</text>
</comment>
<dbReference type="AlphaFoldDB" id="A0A2K3PE26"/>
<dbReference type="Proteomes" id="UP000236291">
    <property type="component" value="Unassembled WGS sequence"/>
</dbReference>
<gene>
    <name evidence="2" type="ORF">L195_g010199</name>
</gene>
<feature type="transmembrane region" description="Helical" evidence="1">
    <location>
        <begin position="76"/>
        <end position="100"/>
    </location>
</feature>
<dbReference type="PANTHER" id="PTHR34201:SF6">
    <property type="entry name" value="GLYCINE-RICH PROTEIN"/>
    <property type="match status" value="1"/>
</dbReference>
<organism evidence="2 3">
    <name type="scientific">Trifolium pratense</name>
    <name type="common">Red clover</name>
    <dbReference type="NCBI Taxonomy" id="57577"/>
    <lineage>
        <taxon>Eukaryota</taxon>
        <taxon>Viridiplantae</taxon>
        <taxon>Streptophyta</taxon>
        <taxon>Embryophyta</taxon>
        <taxon>Tracheophyta</taxon>
        <taxon>Spermatophyta</taxon>
        <taxon>Magnoliopsida</taxon>
        <taxon>eudicotyledons</taxon>
        <taxon>Gunneridae</taxon>
        <taxon>Pentapetalae</taxon>
        <taxon>rosids</taxon>
        <taxon>fabids</taxon>
        <taxon>Fabales</taxon>
        <taxon>Fabaceae</taxon>
        <taxon>Papilionoideae</taxon>
        <taxon>50 kb inversion clade</taxon>
        <taxon>NPAAA clade</taxon>
        <taxon>Hologalegina</taxon>
        <taxon>IRL clade</taxon>
        <taxon>Trifolieae</taxon>
        <taxon>Trifolium</taxon>
    </lineage>
</organism>
<name>A0A2K3PE26_TRIPR</name>
<dbReference type="EMBL" id="ASHM01006149">
    <property type="protein sequence ID" value="PNY13543.1"/>
    <property type="molecule type" value="Genomic_DNA"/>
</dbReference>
<sequence length="125" mass="13236">METKADTDSLWTWNNNNNSNQQQFSITKFIGNKPIKPQTSVLGPGFGAGFGCGAGIGFGLVGGIGHGGWPFNHLNLVFGLGMGCGLGVGYGFGQGIGYSFDYQTRKSAKSKKSFSDSNKTIVFQL</sequence>
<dbReference type="STRING" id="57577.A0A2K3PE26"/>
<proteinExistence type="predicted"/>
<evidence type="ECO:0000313" key="3">
    <source>
        <dbReference type="Proteomes" id="UP000236291"/>
    </source>
</evidence>
<feature type="transmembrane region" description="Helical" evidence="1">
    <location>
        <begin position="41"/>
        <end position="64"/>
    </location>
</feature>
<keyword evidence="1" id="KW-1133">Transmembrane helix</keyword>
<reference evidence="2 3" key="2">
    <citation type="journal article" date="2017" name="Front. Plant Sci.">
        <title>Gene Classification and Mining of Molecular Markers Useful in Red Clover (Trifolium pratense) Breeding.</title>
        <authorList>
            <person name="Istvanek J."/>
            <person name="Dluhosova J."/>
            <person name="Dluhos P."/>
            <person name="Patkova L."/>
            <person name="Nedelnik J."/>
            <person name="Repkova J."/>
        </authorList>
    </citation>
    <scope>NUCLEOTIDE SEQUENCE [LARGE SCALE GENOMIC DNA]</scope>
    <source>
        <strain evidence="3">cv. Tatra</strain>
        <tissue evidence="2">Young leaves</tissue>
    </source>
</reference>
<protein>
    <submittedName>
        <fullName evidence="2">Keratin-associated protein 21-1-like</fullName>
    </submittedName>
</protein>
<accession>A0A2K3PE26</accession>
<dbReference type="PANTHER" id="PTHR34201">
    <property type="entry name" value="GLYCINE-RICH PROTEIN"/>
    <property type="match status" value="1"/>
</dbReference>
<keyword evidence="1" id="KW-0812">Transmembrane</keyword>
<evidence type="ECO:0000256" key="1">
    <source>
        <dbReference type="SAM" id="Phobius"/>
    </source>
</evidence>
<evidence type="ECO:0000313" key="2">
    <source>
        <dbReference type="EMBL" id="PNY13543.1"/>
    </source>
</evidence>
<dbReference type="InterPro" id="IPR053288">
    <property type="entry name" value="TGD_Bridge_Protein"/>
</dbReference>
<keyword evidence="1" id="KW-0472">Membrane</keyword>
<reference evidence="2 3" key="1">
    <citation type="journal article" date="2014" name="Am. J. Bot.">
        <title>Genome assembly and annotation for red clover (Trifolium pratense; Fabaceae).</title>
        <authorList>
            <person name="Istvanek J."/>
            <person name="Jaros M."/>
            <person name="Krenek A."/>
            <person name="Repkova J."/>
        </authorList>
    </citation>
    <scope>NUCLEOTIDE SEQUENCE [LARGE SCALE GENOMIC DNA]</scope>
    <source>
        <strain evidence="3">cv. Tatra</strain>
        <tissue evidence="2">Young leaves</tissue>
    </source>
</reference>